<organism evidence="1 2">
    <name type="scientific">Brucella suis biovar 1 (strain 1330)</name>
    <dbReference type="NCBI Taxonomy" id="204722"/>
    <lineage>
        <taxon>Bacteria</taxon>
        <taxon>Pseudomonadati</taxon>
        <taxon>Pseudomonadota</taxon>
        <taxon>Alphaproteobacteria</taxon>
        <taxon>Hyphomicrobiales</taxon>
        <taxon>Brucellaceae</taxon>
        <taxon>Brucella/Ochrobactrum group</taxon>
        <taxon>Brucella</taxon>
    </lineage>
</organism>
<reference evidence="1 2" key="1">
    <citation type="journal article" date="2011" name="J. Bacteriol.">
        <title>Revised genome sequence of Brucella suis 1330.</title>
        <authorList>
            <person name="Tae H."/>
            <person name="Shallom S."/>
            <person name="Settlage R."/>
            <person name="Preston D."/>
            <person name="Adams L.G."/>
            <person name="Garner H.R."/>
        </authorList>
    </citation>
    <scope>NUCLEOTIDE SEQUENCE [LARGE SCALE GENOMIC DNA]</scope>
    <source>
        <strain evidence="1 2">1330</strain>
    </source>
</reference>
<dbReference type="EMBL" id="CP002997">
    <property type="protein sequence ID" value="AEM18246.1"/>
    <property type="molecule type" value="Genomic_DNA"/>
</dbReference>
<dbReference type="AlphaFoldDB" id="A0A0H3G768"/>
<sequence length="47" mass="5402">MKTCVRNFFMTYSRSIIATGDRNRRVFLLMGLSRRHGKGQVAAVTRV</sequence>
<dbReference type="KEGG" id="bsi:BS1330_I0897"/>
<protein>
    <submittedName>
        <fullName evidence="1">Uncharacterized protein</fullName>
    </submittedName>
</protein>
<dbReference type="Proteomes" id="UP000007104">
    <property type="component" value="Chromosome I"/>
</dbReference>
<name>A0A0H3G768_BRUSU</name>
<proteinExistence type="predicted"/>
<evidence type="ECO:0000313" key="2">
    <source>
        <dbReference type="Proteomes" id="UP000007104"/>
    </source>
</evidence>
<dbReference type="HOGENOM" id="CLU_3165416_0_0_5"/>
<accession>A0A0H3G768</accession>
<keyword evidence="2" id="KW-1185">Reference proteome</keyword>
<dbReference type="KEGG" id="bms:BR0901"/>
<gene>
    <name evidence="1" type="ordered locus">BS1330_I0897</name>
</gene>
<evidence type="ECO:0000313" key="1">
    <source>
        <dbReference type="EMBL" id="AEM18246.1"/>
    </source>
</evidence>